<sequence>MHDGGSTRVLECSKKNLGEKISKSAVGGLPLIQRKSDMVTGSDGPQAFSVSSYGGYWEKGYSGSPDRCWGGE</sequence>
<organism evidence="1">
    <name type="scientific">Sesamum latifolium</name>
    <dbReference type="NCBI Taxonomy" id="2727402"/>
    <lineage>
        <taxon>Eukaryota</taxon>
        <taxon>Viridiplantae</taxon>
        <taxon>Streptophyta</taxon>
        <taxon>Embryophyta</taxon>
        <taxon>Tracheophyta</taxon>
        <taxon>Spermatophyta</taxon>
        <taxon>Magnoliopsida</taxon>
        <taxon>eudicotyledons</taxon>
        <taxon>Gunneridae</taxon>
        <taxon>Pentapetalae</taxon>
        <taxon>asterids</taxon>
        <taxon>lamiids</taxon>
        <taxon>Lamiales</taxon>
        <taxon>Pedaliaceae</taxon>
        <taxon>Sesamum</taxon>
    </lineage>
</organism>
<proteinExistence type="predicted"/>
<dbReference type="EMBL" id="JACGWN010000002">
    <property type="protein sequence ID" value="KAL0458444.1"/>
    <property type="molecule type" value="Genomic_DNA"/>
</dbReference>
<accession>A0AAW2XZ66</accession>
<comment type="caution">
    <text evidence="1">The sequence shown here is derived from an EMBL/GenBank/DDBJ whole genome shotgun (WGS) entry which is preliminary data.</text>
</comment>
<gene>
    <name evidence="1" type="ORF">Slati_0471600</name>
</gene>
<reference evidence="1" key="1">
    <citation type="submission" date="2020-06" db="EMBL/GenBank/DDBJ databases">
        <authorList>
            <person name="Li T."/>
            <person name="Hu X."/>
            <person name="Zhang T."/>
            <person name="Song X."/>
            <person name="Zhang H."/>
            <person name="Dai N."/>
            <person name="Sheng W."/>
            <person name="Hou X."/>
            <person name="Wei L."/>
        </authorList>
    </citation>
    <scope>NUCLEOTIDE SEQUENCE</scope>
    <source>
        <strain evidence="1">KEN1</strain>
        <tissue evidence="1">Leaf</tissue>
    </source>
</reference>
<protein>
    <submittedName>
        <fullName evidence="1">Uncharacterized protein</fullName>
    </submittedName>
</protein>
<name>A0AAW2XZ66_9LAMI</name>
<dbReference type="AlphaFoldDB" id="A0AAW2XZ66"/>
<reference evidence="1" key="2">
    <citation type="journal article" date="2024" name="Plant">
        <title>Genomic evolution and insights into agronomic trait innovations of Sesamum species.</title>
        <authorList>
            <person name="Miao H."/>
            <person name="Wang L."/>
            <person name="Qu L."/>
            <person name="Liu H."/>
            <person name="Sun Y."/>
            <person name="Le M."/>
            <person name="Wang Q."/>
            <person name="Wei S."/>
            <person name="Zheng Y."/>
            <person name="Lin W."/>
            <person name="Duan Y."/>
            <person name="Cao H."/>
            <person name="Xiong S."/>
            <person name="Wang X."/>
            <person name="Wei L."/>
            <person name="Li C."/>
            <person name="Ma Q."/>
            <person name="Ju M."/>
            <person name="Zhao R."/>
            <person name="Li G."/>
            <person name="Mu C."/>
            <person name="Tian Q."/>
            <person name="Mei H."/>
            <person name="Zhang T."/>
            <person name="Gao T."/>
            <person name="Zhang H."/>
        </authorList>
    </citation>
    <scope>NUCLEOTIDE SEQUENCE</scope>
    <source>
        <strain evidence="1">KEN1</strain>
    </source>
</reference>
<evidence type="ECO:0000313" key="1">
    <source>
        <dbReference type="EMBL" id="KAL0458444.1"/>
    </source>
</evidence>